<organism evidence="2 3">
    <name type="scientific">Toxoplasma gondii TgCATBr9</name>
    <dbReference type="NCBI Taxonomy" id="943120"/>
    <lineage>
        <taxon>Eukaryota</taxon>
        <taxon>Sar</taxon>
        <taxon>Alveolata</taxon>
        <taxon>Apicomplexa</taxon>
        <taxon>Conoidasida</taxon>
        <taxon>Coccidia</taxon>
        <taxon>Eucoccidiorida</taxon>
        <taxon>Eimeriorina</taxon>
        <taxon>Sarcocystidae</taxon>
        <taxon>Toxoplasma</taxon>
    </lineage>
</organism>
<proteinExistence type="predicted"/>
<feature type="compositionally biased region" description="Basic and acidic residues" evidence="1">
    <location>
        <begin position="95"/>
        <end position="109"/>
    </location>
</feature>
<sequence length="179" mass="20466">MIASPCWWHRVMQSAIFTWSSLWRSKQETQHSNAFLWSGRVLFVKEEIMSSNFFWKDRAPSSSEGYRSDEELDPNAIAESEKRTQQGETLRNIAGRHDAAATDWKGERPKVKKTKRGEKDDEGGERKKKKKRIKEREQWGKQGGGGVTRGRFILPTEGLGKKASKKQTRAATNGEKNPT</sequence>
<evidence type="ECO:0000313" key="3">
    <source>
        <dbReference type="Proteomes" id="UP000244488"/>
    </source>
</evidence>
<evidence type="ECO:0000256" key="1">
    <source>
        <dbReference type="SAM" id="MobiDB-lite"/>
    </source>
</evidence>
<dbReference type="AlphaFoldDB" id="A0A2T6IT24"/>
<dbReference type="EMBL" id="AFHV02001662">
    <property type="protein sequence ID" value="PUA88489.1"/>
    <property type="molecule type" value="Genomic_DNA"/>
</dbReference>
<accession>A0A2T6IT24</accession>
<feature type="region of interest" description="Disordered" evidence="1">
    <location>
        <begin position="58"/>
        <end position="179"/>
    </location>
</feature>
<name>A0A2T6IT24_TOXGO</name>
<dbReference type="Proteomes" id="UP000244488">
    <property type="component" value="Unassembled WGS sequence"/>
</dbReference>
<feature type="compositionally biased region" description="Polar residues" evidence="1">
    <location>
        <begin position="169"/>
        <end position="179"/>
    </location>
</feature>
<gene>
    <name evidence="2" type="ORF">TGBR9_382340</name>
</gene>
<dbReference type="VEuPathDB" id="ToxoDB:TGBR9_382340"/>
<reference evidence="2 3" key="1">
    <citation type="journal article" date="2016" name="Nat. Commun.">
        <title>Local admixture of amplified and diversified secreted pathogenesis determinants shapes mosaic Toxoplasma gondii genomes.</title>
        <authorList>
            <person name="Lorenzi H."/>
            <person name="Khan A."/>
            <person name="Behnke M.S."/>
            <person name="Namasivayam S."/>
            <person name="Swapna L.S."/>
            <person name="Hadjithomas M."/>
            <person name="Karamycheva S."/>
            <person name="Pinney D."/>
            <person name="Brunk B.P."/>
            <person name="Ajioka J.W."/>
            <person name="Ajzenberg D."/>
            <person name="Boothroyd J.C."/>
            <person name="Boyle J.P."/>
            <person name="Darde M.L."/>
            <person name="Diaz-Miranda M.A."/>
            <person name="Dubey J.P."/>
            <person name="Fritz H.M."/>
            <person name="Gennari S.M."/>
            <person name="Gregory B.D."/>
            <person name="Kim K."/>
            <person name="Saeij J.P."/>
            <person name="Su C."/>
            <person name="White M.W."/>
            <person name="Zhu X.Q."/>
            <person name="Howe D.K."/>
            <person name="Rosenthal B.M."/>
            <person name="Grigg M.E."/>
            <person name="Parkinson J."/>
            <person name="Liu L."/>
            <person name="Kissinger J.C."/>
            <person name="Roos D.S."/>
            <person name="Sibley L.D."/>
        </authorList>
    </citation>
    <scope>NUCLEOTIDE SEQUENCE [LARGE SCALE GENOMIC DNA]</scope>
    <source>
        <strain evidence="2 3">TgCATBr9</strain>
    </source>
</reference>
<evidence type="ECO:0000313" key="2">
    <source>
        <dbReference type="EMBL" id="PUA88489.1"/>
    </source>
</evidence>
<comment type="caution">
    <text evidence="2">The sequence shown here is derived from an EMBL/GenBank/DDBJ whole genome shotgun (WGS) entry which is preliminary data.</text>
</comment>
<protein>
    <submittedName>
        <fullName evidence="2">Uncharacterized protein</fullName>
    </submittedName>
</protein>